<dbReference type="EMBL" id="LR134117">
    <property type="protein sequence ID" value="VDZ63579.1"/>
    <property type="molecule type" value="Genomic_DNA"/>
</dbReference>
<dbReference type="Proteomes" id="UP000281391">
    <property type="component" value="Chromosome"/>
</dbReference>
<dbReference type="AlphaFoldDB" id="A0A3S4HSI8"/>
<reference evidence="1 2" key="1">
    <citation type="submission" date="2018-12" db="EMBL/GenBank/DDBJ databases">
        <authorList>
            <consortium name="Pathogen Informatics"/>
        </authorList>
    </citation>
    <scope>NUCLEOTIDE SEQUENCE [LARGE SCALE GENOMIC DNA]</scope>
    <source>
        <strain evidence="1 2">NCTC11214</strain>
    </source>
</reference>
<proteinExistence type="predicted"/>
<dbReference type="KEGG" id="sof:NCTC11214_04536"/>
<name>A0A3S4HSI8_SEROD</name>
<gene>
    <name evidence="1" type="ORF">NCTC11214_04536</name>
</gene>
<organism evidence="1 2">
    <name type="scientific">Serratia odorifera</name>
    <dbReference type="NCBI Taxonomy" id="618"/>
    <lineage>
        <taxon>Bacteria</taxon>
        <taxon>Pseudomonadati</taxon>
        <taxon>Pseudomonadota</taxon>
        <taxon>Gammaproteobacteria</taxon>
        <taxon>Enterobacterales</taxon>
        <taxon>Yersiniaceae</taxon>
        <taxon>Serratia</taxon>
    </lineage>
</organism>
<evidence type="ECO:0008006" key="3">
    <source>
        <dbReference type="Google" id="ProtNLM"/>
    </source>
</evidence>
<protein>
    <recommendedName>
        <fullName evidence="3">NUDIX hydrolase</fullName>
    </recommendedName>
</protein>
<evidence type="ECO:0000313" key="2">
    <source>
        <dbReference type="Proteomes" id="UP000281391"/>
    </source>
</evidence>
<dbReference type="Gene3D" id="3.40.50.10400">
    <property type="entry name" value="Hypothetical protein PA1492"/>
    <property type="match status" value="1"/>
</dbReference>
<dbReference type="RefSeq" id="WP_004963281.1">
    <property type="nucleotide sequence ID" value="NZ_JAEKCK010000003.1"/>
</dbReference>
<evidence type="ECO:0000313" key="1">
    <source>
        <dbReference type="EMBL" id="VDZ63579.1"/>
    </source>
</evidence>
<sequence>MTVQQILIAGPYRSGTDGDAEKIAANLHRLEQAALAVYQRGHLPVIGEWLALPLAAAAGSQQLGDEIGEAYLYPVAHRLIGRCQGIYRIEGASRGADKDIEVANALGLQVYYRLEDLPDAE</sequence>
<accession>A0A3S4HSI8</accession>